<dbReference type="SUPFAM" id="SSF54001">
    <property type="entry name" value="Cysteine proteinases"/>
    <property type="match status" value="1"/>
</dbReference>
<feature type="transmembrane region" description="Helical" evidence="2">
    <location>
        <begin position="58"/>
        <end position="77"/>
    </location>
</feature>
<dbReference type="InterPro" id="IPR038765">
    <property type="entry name" value="Papain-like_cys_pep_sf"/>
</dbReference>
<gene>
    <name evidence="4" type="ORF">FBY41_3817</name>
</gene>
<dbReference type="Gene3D" id="3.10.620.30">
    <property type="match status" value="1"/>
</dbReference>
<dbReference type="Proteomes" id="UP000316747">
    <property type="component" value="Unassembled WGS sequence"/>
</dbReference>
<dbReference type="SMART" id="SM00460">
    <property type="entry name" value="TGc"/>
    <property type="match status" value="1"/>
</dbReference>
<feature type="transmembrane region" description="Helical" evidence="2">
    <location>
        <begin position="144"/>
        <end position="163"/>
    </location>
</feature>
<evidence type="ECO:0000313" key="4">
    <source>
        <dbReference type="EMBL" id="TQM58450.1"/>
    </source>
</evidence>
<name>A0A543HJI0_9MICO</name>
<dbReference type="Pfam" id="PF01841">
    <property type="entry name" value="Transglut_core"/>
    <property type="match status" value="1"/>
</dbReference>
<feature type="compositionally biased region" description="Low complexity" evidence="1">
    <location>
        <begin position="571"/>
        <end position="589"/>
    </location>
</feature>
<dbReference type="AlphaFoldDB" id="A0A543HJI0"/>
<evidence type="ECO:0000259" key="3">
    <source>
        <dbReference type="SMART" id="SM00460"/>
    </source>
</evidence>
<accession>A0A543HJI0</accession>
<dbReference type="Pfam" id="PF11992">
    <property type="entry name" value="TgpA_N"/>
    <property type="match status" value="1"/>
</dbReference>
<organism evidence="4 5">
    <name type="scientific">Humibacillus xanthopallidus</name>
    <dbReference type="NCBI Taxonomy" id="412689"/>
    <lineage>
        <taxon>Bacteria</taxon>
        <taxon>Bacillati</taxon>
        <taxon>Actinomycetota</taxon>
        <taxon>Actinomycetes</taxon>
        <taxon>Micrococcales</taxon>
        <taxon>Intrasporangiaceae</taxon>
        <taxon>Humibacillus</taxon>
    </lineage>
</organism>
<dbReference type="InterPro" id="IPR021878">
    <property type="entry name" value="TgpA_N"/>
</dbReference>
<feature type="transmembrane region" description="Helical" evidence="2">
    <location>
        <begin position="220"/>
        <end position="238"/>
    </location>
</feature>
<dbReference type="InterPro" id="IPR002931">
    <property type="entry name" value="Transglutaminase-like"/>
</dbReference>
<keyword evidence="2" id="KW-0472">Membrane</keyword>
<dbReference type="OrthoDB" id="9804023at2"/>
<feature type="domain" description="Transglutaminase-like" evidence="3">
    <location>
        <begin position="474"/>
        <end position="544"/>
    </location>
</feature>
<keyword evidence="2" id="KW-0812">Transmembrane</keyword>
<keyword evidence="2" id="KW-1133">Transmembrane helix</keyword>
<proteinExistence type="predicted"/>
<reference evidence="4 5" key="1">
    <citation type="submission" date="2019-06" db="EMBL/GenBank/DDBJ databases">
        <title>Genome sequencing of plant associated microbes to promote plant fitness in Sorghum bicolor and Oryza sativa.</title>
        <authorList>
            <person name="Coleman-Derr D."/>
        </authorList>
    </citation>
    <scope>NUCLEOTIDE SEQUENCE [LARGE SCALE GENOMIC DNA]</scope>
    <source>
        <strain evidence="4 5">KV-663</strain>
    </source>
</reference>
<comment type="caution">
    <text evidence="4">The sequence shown here is derived from an EMBL/GenBank/DDBJ whole genome shotgun (WGS) entry which is preliminary data.</text>
</comment>
<feature type="region of interest" description="Disordered" evidence="1">
    <location>
        <begin position="546"/>
        <end position="589"/>
    </location>
</feature>
<protein>
    <submittedName>
        <fullName evidence="4">Transglutaminase superfamily protein</fullName>
    </submittedName>
</protein>
<feature type="transmembrane region" description="Helical" evidence="2">
    <location>
        <begin position="613"/>
        <end position="636"/>
    </location>
</feature>
<keyword evidence="5" id="KW-1185">Reference proteome</keyword>
<dbReference type="RefSeq" id="WP_141845903.1">
    <property type="nucleotide sequence ID" value="NZ_VFPM01000003.1"/>
</dbReference>
<feature type="region of interest" description="Disordered" evidence="1">
    <location>
        <begin position="388"/>
        <end position="409"/>
    </location>
</feature>
<dbReference type="InterPro" id="IPR052901">
    <property type="entry name" value="Bact_TGase-like"/>
</dbReference>
<feature type="transmembrane region" description="Helical" evidence="2">
    <location>
        <begin position="32"/>
        <end position="51"/>
    </location>
</feature>
<dbReference type="PANTHER" id="PTHR42736">
    <property type="entry name" value="PROTEIN-GLUTAMINE GAMMA-GLUTAMYLTRANSFERASE"/>
    <property type="match status" value="1"/>
</dbReference>
<dbReference type="PANTHER" id="PTHR42736:SF1">
    <property type="entry name" value="PROTEIN-GLUTAMINE GAMMA-GLUTAMYLTRANSFERASE"/>
    <property type="match status" value="1"/>
</dbReference>
<feature type="transmembrane region" description="Helical" evidence="2">
    <location>
        <begin position="169"/>
        <end position="189"/>
    </location>
</feature>
<dbReference type="EMBL" id="VFPM01000003">
    <property type="protein sequence ID" value="TQM58450.1"/>
    <property type="molecule type" value="Genomic_DNA"/>
</dbReference>
<feature type="transmembrane region" description="Helical" evidence="2">
    <location>
        <begin position="117"/>
        <end position="137"/>
    </location>
</feature>
<evidence type="ECO:0000256" key="1">
    <source>
        <dbReference type="SAM" id="MobiDB-lite"/>
    </source>
</evidence>
<sequence length="772" mass="83636">MTRRRWRITILAALATLAAVYPITSLFRDSAWLPQAVVVIALCAGVGLVARGLTRSKALVVLTQVLVVGYVLLFRYAGDTFAWFLPTPASLEVANSLGLQALDTVQRYTAPAPLNDGVTFCLLVAIGLIAICVDAMAATWRSPAAAGLPLLTAYLITAANGQAALALRFFVVPAALWLLMLHTTARAAFSRWSTANPAEESEIDEAAHDREALRSFSAGALKLGALGVVLAIAVPLVVPHFPPRYLTEGLGRSEGGGGQGSVGFNDTLDLSRSLNNSDQTPVLSYTTTAFTKAPLRVLATSYYSRGQWLQLGGGNGSGQPQPLPPASQRRDYVIDVTDNTLAAPRIAVPYPVVAVAMEGTPWAIDPVTRDVRVGRAVSSYRVTYADLAPSPPQLRESGPPDSPDVTEDDLRLPDTVRSLVQRWSDEVTAGKDNPLDRAIAIQDHLRGPAYTYSLDLGEPLRDETGRIMEPIRNFYETRRGYCVQFATAMIMMARAQGIPARMAIGFLPGEAVGTDTYIVKASDAHAWPELFFQGYGWLRFEPTPGGRSGSPPPYAVLGSDAGATGGGRSVTESGSTGRATTSAAPTRTAVAAAEPEPTGVLDRVSSAFTLRNLVIMLTLLVIVLAVLVMPITAWALRVRRRRAAVTQQDLIEAEWDDLTAHLGDLGLEAPAGATLRQLRERYVTQGHLDTESASAMRRVTATLERSRYDRPERTTPQEAVRLHHDIRSIRRQVGGTRAWKTRVRSFLWPQTGVAYWRSLPDRLSEVLSRRRS</sequence>
<evidence type="ECO:0000256" key="2">
    <source>
        <dbReference type="SAM" id="Phobius"/>
    </source>
</evidence>
<evidence type="ECO:0000313" key="5">
    <source>
        <dbReference type="Proteomes" id="UP000316747"/>
    </source>
</evidence>